<dbReference type="RefSeq" id="XP_001309624.1">
    <property type="nucleotide sequence ID" value="XM_001309623.1"/>
</dbReference>
<organism evidence="2 3">
    <name type="scientific">Trichomonas vaginalis (strain ATCC PRA-98 / G3)</name>
    <dbReference type="NCBI Taxonomy" id="412133"/>
    <lineage>
        <taxon>Eukaryota</taxon>
        <taxon>Metamonada</taxon>
        <taxon>Parabasalia</taxon>
        <taxon>Trichomonadida</taxon>
        <taxon>Trichomonadidae</taxon>
        <taxon>Trichomonas</taxon>
    </lineage>
</organism>
<gene>
    <name evidence="2" type="ORF">TVAG_101990</name>
</gene>
<dbReference type="VEuPathDB" id="TrichDB:TVAG_101990"/>
<reference evidence="2" key="1">
    <citation type="submission" date="2006-10" db="EMBL/GenBank/DDBJ databases">
        <authorList>
            <person name="Amadeo P."/>
            <person name="Zhao Q."/>
            <person name="Wortman J."/>
            <person name="Fraser-Liggett C."/>
            <person name="Carlton J."/>
        </authorList>
    </citation>
    <scope>NUCLEOTIDE SEQUENCE</scope>
    <source>
        <strain evidence="2">G3</strain>
    </source>
</reference>
<name>A2FEF7_TRIV3</name>
<dbReference type="VEuPathDB" id="TrichDB:TVAGG3_0700790"/>
<evidence type="ECO:0000313" key="2">
    <source>
        <dbReference type="EMBL" id="EAX96694.1"/>
    </source>
</evidence>
<dbReference type="InParanoid" id="A2FEF7"/>
<reference evidence="2" key="2">
    <citation type="journal article" date="2007" name="Science">
        <title>Draft genome sequence of the sexually transmitted pathogen Trichomonas vaginalis.</title>
        <authorList>
            <person name="Carlton J.M."/>
            <person name="Hirt R.P."/>
            <person name="Silva J.C."/>
            <person name="Delcher A.L."/>
            <person name="Schatz M."/>
            <person name="Zhao Q."/>
            <person name="Wortman J.R."/>
            <person name="Bidwell S.L."/>
            <person name="Alsmark U.C.M."/>
            <person name="Besteiro S."/>
            <person name="Sicheritz-Ponten T."/>
            <person name="Noel C.J."/>
            <person name="Dacks J.B."/>
            <person name="Foster P.G."/>
            <person name="Simillion C."/>
            <person name="Van de Peer Y."/>
            <person name="Miranda-Saavedra D."/>
            <person name="Barton G.J."/>
            <person name="Westrop G.D."/>
            <person name="Mueller S."/>
            <person name="Dessi D."/>
            <person name="Fiori P.L."/>
            <person name="Ren Q."/>
            <person name="Paulsen I."/>
            <person name="Zhang H."/>
            <person name="Bastida-Corcuera F.D."/>
            <person name="Simoes-Barbosa A."/>
            <person name="Brown M.T."/>
            <person name="Hayes R.D."/>
            <person name="Mukherjee M."/>
            <person name="Okumura C.Y."/>
            <person name="Schneider R."/>
            <person name="Smith A.J."/>
            <person name="Vanacova S."/>
            <person name="Villalvazo M."/>
            <person name="Haas B.J."/>
            <person name="Pertea M."/>
            <person name="Feldblyum T.V."/>
            <person name="Utterback T.R."/>
            <person name="Shu C.L."/>
            <person name="Osoegawa K."/>
            <person name="de Jong P.J."/>
            <person name="Hrdy I."/>
            <person name="Horvathova L."/>
            <person name="Zubacova Z."/>
            <person name="Dolezal P."/>
            <person name="Malik S.B."/>
            <person name="Logsdon J.M. Jr."/>
            <person name="Henze K."/>
            <person name="Gupta A."/>
            <person name="Wang C.C."/>
            <person name="Dunne R.L."/>
            <person name="Upcroft J.A."/>
            <person name="Upcroft P."/>
            <person name="White O."/>
            <person name="Salzberg S.L."/>
            <person name="Tang P."/>
            <person name="Chiu C.-H."/>
            <person name="Lee Y.-S."/>
            <person name="Embley T.M."/>
            <person name="Coombs G.H."/>
            <person name="Mottram J.C."/>
            <person name="Tachezy J."/>
            <person name="Fraser-Liggett C.M."/>
            <person name="Johnson P.J."/>
        </authorList>
    </citation>
    <scope>NUCLEOTIDE SEQUENCE [LARGE SCALE GENOMIC DNA]</scope>
    <source>
        <strain evidence="2">G3</strain>
    </source>
</reference>
<accession>A2FEF7</accession>
<feature type="transmembrane region" description="Helical" evidence="1">
    <location>
        <begin position="44"/>
        <end position="65"/>
    </location>
</feature>
<keyword evidence="1" id="KW-0812">Transmembrane</keyword>
<proteinExistence type="predicted"/>
<dbReference type="KEGG" id="tva:4754466"/>
<protein>
    <submittedName>
        <fullName evidence="2">Uncharacterized protein</fullName>
    </submittedName>
</protein>
<dbReference type="AlphaFoldDB" id="A2FEF7"/>
<evidence type="ECO:0000313" key="3">
    <source>
        <dbReference type="Proteomes" id="UP000001542"/>
    </source>
</evidence>
<keyword evidence="3" id="KW-1185">Reference proteome</keyword>
<keyword evidence="1" id="KW-1133">Transmembrane helix</keyword>
<dbReference type="Proteomes" id="UP000001542">
    <property type="component" value="Unassembled WGS sequence"/>
</dbReference>
<dbReference type="EMBL" id="DS113747">
    <property type="protein sequence ID" value="EAX96694.1"/>
    <property type="molecule type" value="Genomic_DNA"/>
</dbReference>
<evidence type="ECO:0000256" key="1">
    <source>
        <dbReference type="SAM" id="Phobius"/>
    </source>
</evidence>
<sequence length="132" mass="15360">MSFDSLSIDFEHQEMICKKYLRDSKVRLALHHGVMGMKPIQAKLIVGAATLIIISVFPVFIGFYVYFMQHVEWRKGSYYDIRSQVYSLFFTHYANFYILMGWAKTVNRYDDSTAILGNITIDEKTTKPVVND</sequence>
<dbReference type="SMR" id="A2FEF7"/>
<keyword evidence="1" id="KW-0472">Membrane</keyword>
<feature type="transmembrane region" description="Helical" evidence="1">
    <location>
        <begin position="85"/>
        <end position="103"/>
    </location>
</feature>